<feature type="signal peptide" evidence="1">
    <location>
        <begin position="1"/>
        <end position="23"/>
    </location>
</feature>
<dbReference type="AlphaFoldDB" id="A0A517ZHW1"/>
<dbReference type="Proteomes" id="UP000319383">
    <property type="component" value="Chromosome"/>
</dbReference>
<proteinExistence type="predicted"/>
<reference evidence="2 3" key="1">
    <citation type="submission" date="2019-02" db="EMBL/GenBank/DDBJ databases">
        <title>Deep-cultivation of Planctomycetes and their phenomic and genomic characterization uncovers novel biology.</title>
        <authorList>
            <person name="Wiegand S."/>
            <person name="Jogler M."/>
            <person name="Boedeker C."/>
            <person name="Pinto D."/>
            <person name="Vollmers J."/>
            <person name="Rivas-Marin E."/>
            <person name="Kohn T."/>
            <person name="Peeters S.H."/>
            <person name="Heuer A."/>
            <person name="Rast P."/>
            <person name="Oberbeckmann S."/>
            <person name="Bunk B."/>
            <person name="Jeske O."/>
            <person name="Meyerdierks A."/>
            <person name="Storesund J.E."/>
            <person name="Kallscheuer N."/>
            <person name="Luecker S."/>
            <person name="Lage O.M."/>
            <person name="Pohl T."/>
            <person name="Merkel B.J."/>
            <person name="Hornburger P."/>
            <person name="Mueller R.-W."/>
            <person name="Bruemmer F."/>
            <person name="Labrenz M."/>
            <person name="Spormann A.M."/>
            <person name="Op den Camp H."/>
            <person name="Overmann J."/>
            <person name="Amann R."/>
            <person name="Jetten M.S.M."/>
            <person name="Mascher T."/>
            <person name="Medema M.H."/>
            <person name="Devos D.P."/>
            <person name="Kaster A.-K."/>
            <person name="Ovreas L."/>
            <person name="Rohde M."/>
            <person name="Galperin M.Y."/>
            <person name="Jogler C."/>
        </authorList>
    </citation>
    <scope>NUCLEOTIDE SEQUENCE [LARGE SCALE GENOMIC DNA]</scope>
    <source>
        <strain evidence="2 3">Mal52</strain>
    </source>
</reference>
<evidence type="ECO:0000313" key="2">
    <source>
        <dbReference type="EMBL" id="QDU42068.1"/>
    </source>
</evidence>
<keyword evidence="3" id="KW-1185">Reference proteome</keyword>
<feature type="chain" id="PRO_5022126603" evidence="1">
    <location>
        <begin position="24"/>
        <end position="577"/>
    </location>
</feature>
<sequence length="577" mass="66350" precursor="true">MRIAHTVSLCLVVVVVTATPLSAQLVQRKQDFSRDPGWDHFQNRIVGTEMPLVVQDFGWRETNFTESGPGEIGGRVENSRRQAYYAIPLGKPLSFDDHLSASGKLTIKHIGLRGVGYIGFFNSQRHTWRVWSSMAFRIWEEDNLGQIMFDWMSSDWQARGAETAILLAADGKVHTWSFEYDPDAKDDPVWRDEALKKLITSETGNGRPYELQGEEHLLTRLKALEPDVTAKQLRERLLKLRDQGLVEYFHRHNQHRWWKRPEAGQGHGRITLTFDDETPYVIWFDETIRQAPVSFDRFGLFNIARFGQHMELYLGDLTINGEKIELSQDPHWEGHNNESKYVEPNFHGMHSYGWSQTHWAGQKPGEIGGLFWRTEPHDPLFSYYADDVGELTLDDPISFSGTICFADGMTDAAAYFGYFNRDDHMTEFERDDTEADKLRTNRLGFYIADRTAVGYNLKPTVSTTDGQRAEADCGVFTPDRKQHRFTFDYDPHANEGIGRMTVSLDGVQQTFDLTPRMRKSGAKLNRFGLANIRSGGHSVEFYLDDLTYTARRSRAVKFIPQTRVKVPYPHEQAGRRY</sequence>
<keyword evidence="1" id="KW-0732">Signal</keyword>
<organism evidence="2 3">
    <name type="scientific">Symmachiella dynata</name>
    <dbReference type="NCBI Taxonomy" id="2527995"/>
    <lineage>
        <taxon>Bacteria</taxon>
        <taxon>Pseudomonadati</taxon>
        <taxon>Planctomycetota</taxon>
        <taxon>Planctomycetia</taxon>
        <taxon>Planctomycetales</taxon>
        <taxon>Planctomycetaceae</taxon>
        <taxon>Symmachiella</taxon>
    </lineage>
</organism>
<protein>
    <submittedName>
        <fullName evidence="2">Uncharacterized protein</fullName>
    </submittedName>
</protein>
<gene>
    <name evidence="2" type="ORF">Mal52_05230</name>
</gene>
<dbReference type="EMBL" id="CP036276">
    <property type="protein sequence ID" value="QDU42068.1"/>
    <property type="molecule type" value="Genomic_DNA"/>
</dbReference>
<dbReference type="RefSeq" id="WP_145374094.1">
    <property type="nucleotide sequence ID" value="NZ_CP036276.1"/>
</dbReference>
<evidence type="ECO:0000256" key="1">
    <source>
        <dbReference type="SAM" id="SignalP"/>
    </source>
</evidence>
<accession>A0A517ZHW1</accession>
<name>A0A517ZHW1_9PLAN</name>
<dbReference type="KEGG" id="sdyn:Mal52_05230"/>
<evidence type="ECO:0000313" key="3">
    <source>
        <dbReference type="Proteomes" id="UP000319383"/>
    </source>
</evidence>